<keyword evidence="7 8" id="KW-0998">Cell outer membrane</keyword>
<dbReference type="NCBIfam" id="TIGR04056">
    <property type="entry name" value="OMP_RagA_SusC"/>
    <property type="match status" value="1"/>
</dbReference>
<evidence type="ECO:0000259" key="11">
    <source>
        <dbReference type="Pfam" id="PF00593"/>
    </source>
</evidence>
<keyword evidence="10" id="KW-0732">Signal</keyword>
<keyword evidence="6 8" id="KW-0472">Membrane</keyword>
<feature type="chain" id="PRO_5020733859" evidence="10">
    <location>
        <begin position="21"/>
        <end position="1017"/>
    </location>
</feature>
<dbReference type="Pfam" id="PF07715">
    <property type="entry name" value="Plug"/>
    <property type="match status" value="1"/>
</dbReference>
<gene>
    <name evidence="13" type="ORF">FDK13_19855</name>
</gene>
<evidence type="ECO:0000256" key="10">
    <source>
        <dbReference type="SAM" id="SignalP"/>
    </source>
</evidence>
<protein>
    <submittedName>
        <fullName evidence="13">TonB-dependent receptor</fullName>
    </submittedName>
</protein>
<evidence type="ECO:0000256" key="4">
    <source>
        <dbReference type="ARBA" id="ARBA00022692"/>
    </source>
</evidence>
<dbReference type="InterPro" id="IPR000531">
    <property type="entry name" value="Beta-barrel_TonB"/>
</dbReference>
<dbReference type="GO" id="GO:0009279">
    <property type="term" value="C:cell outer membrane"/>
    <property type="evidence" value="ECO:0007669"/>
    <property type="project" value="UniProtKB-SubCell"/>
</dbReference>
<accession>A0A4U6D0H5</accession>
<evidence type="ECO:0000259" key="12">
    <source>
        <dbReference type="Pfam" id="PF07715"/>
    </source>
</evidence>
<dbReference type="AlphaFoldDB" id="A0A4U6D0H5"/>
<evidence type="ECO:0000256" key="7">
    <source>
        <dbReference type="ARBA" id="ARBA00023237"/>
    </source>
</evidence>
<comment type="similarity">
    <text evidence="8 9">Belongs to the TonB-dependent receptor family.</text>
</comment>
<keyword evidence="14" id="KW-1185">Reference proteome</keyword>
<dbReference type="OrthoDB" id="9768177at2"/>
<evidence type="ECO:0000256" key="1">
    <source>
        <dbReference type="ARBA" id="ARBA00004571"/>
    </source>
</evidence>
<dbReference type="NCBIfam" id="TIGR04057">
    <property type="entry name" value="SusC_RagA_signa"/>
    <property type="match status" value="1"/>
</dbReference>
<keyword evidence="3 8" id="KW-1134">Transmembrane beta strand</keyword>
<evidence type="ECO:0000256" key="9">
    <source>
        <dbReference type="RuleBase" id="RU003357"/>
    </source>
</evidence>
<dbReference type="InterPro" id="IPR039426">
    <property type="entry name" value="TonB-dep_rcpt-like"/>
</dbReference>
<evidence type="ECO:0000256" key="6">
    <source>
        <dbReference type="ARBA" id="ARBA00023136"/>
    </source>
</evidence>
<reference evidence="13 14" key="1">
    <citation type="submission" date="2019-05" db="EMBL/GenBank/DDBJ databases">
        <title>Dyadobacter AR-3-8 sp. nov., isolated from arctic soil.</title>
        <authorList>
            <person name="Chaudhary D.K."/>
        </authorList>
    </citation>
    <scope>NUCLEOTIDE SEQUENCE [LARGE SCALE GENOMIC DNA]</scope>
    <source>
        <strain evidence="13 14">AR-3-8</strain>
    </source>
</reference>
<keyword evidence="4 8" id="KW-0812">Transmembrane</keyword>
<evidence type="ECO:0000313" key="13">
    <source>
        <dbReference type="EMBL" id="TKT90582.1"/>
    </source>
</evidence>
<evidence type="ECO:0000256" key="8">
    <source>
        <dbReference type="PROSITE-ProRule" id="PRU01360"/>
    </source>
</evidence>
<proteinExistence type="inferred from homology"/>
<dbReference type="SUPFAM" id="SSF56935">
    <property type="entry name" value="Porins"/>
    <property type="match status" value="1"/>
</dbReference>
<dbReference type="Pfam" id="PF13715">
    <property type="entry name" value="CarbopepD_reg_2"/>
    <property type="match status" value="1"/>
</dbReference>
<dbReference type="EMBL" id="SZVO01000009">
    <property type="protein sequence ID" value="TKT90582.1"/>
    <property type="molecule type" value="Genomic_DNA"/>
</dbReference>
<organism evidence="13 14">
    <name type="scientific">Dyadobacter frigoris</name>
    <dbReference type="NCBI Taxonomy" id="2576211"/>
    <lineage>
        <taxon>Bacteria</taxon>
        <taxon>Pseudomonadati</taxon>
        <taxon>Bacteroidota</taxon>
        <taxon>Cytophagia</taxon>
        <taxon>Cytophagales</taxon>
        <taxon>Spirosomataceae</taxon>
        <taxon>Dyadobacter</taxon>
    </lineage>
</organism>
<feature type="signal peptide" evidence="10">
    <location>
        <begin position="1"/>
        <end position="20"/>
    </location>
</feature>
<dbReference type="Pfam" id="PF00593">
    <property type="entry name" value="TonB_dep_Rec_b-barrel"/>
    <property type="match status" value="1"/>
</dbReference>
<dbReference type="InterPro" id="IPR036942">
    <property type="entry name" value="Beta-barrel_TonB_sf"/>
</dbReference>
<evidence type="ECO:0000256" key="3">
    <source>
        <dbReference type="ARBA" id="ARBA00022452"/>
    </source>
</evidence>
<feature type="domain" description="TonB-dependent receptor-like beta-barrel" evidence="11">
    <location>
        <begin position="417"/>
        <end position="964"/>
    </location>
</feature>
<keyword evidence="2 8" id="KW-0813">Transport</keyword>
<dbReference type="Gene3D" id="2.60.40.1120">
    <property type="entry name" value="Carboxypeptidase-like, regulatory domain"/>
    <property type="match status" value="1"/>
</dbReference>
<evidence type="ECO:0000313" key="14">
    <source>
        <dbReference type="Proteomes" id="UP000304900"/>
    </source>
</evidence>
<dbReference type="InterPro" id="IPR012910">
    <property type="entry name" value="Plug_dom"/>
</dbReference>
<keyword evidence="13" id="KW-0675">Receptor</keyword>
<dbReference type="Gene3D" id="2.40.170.20">
    <property type="entry name" value="TonB-dependent receptor, beta-barrel domain"/>
    <property type="match status" value="1"/>
</dbReference>
<evidence type="ECO:0000256" key="5">
    <source>
        <dbReference type="ARBA" id="ARBA00023077"/>
    </source>
</evidence>
<evidence type="ECO:0000256" key="2">
    <source>
        <dbReference type="ARBA" id="ARBA00022448"/>
    </source>
</evidence>
<dbReference type="RefSeq" id="WP_137341750.1">
    <property type="nucleotide sequence ID" value="NZ_BSQH01000002.1"/>
</dbReference>
<dbReference type="PROSITE" id="PS52016">
    <property type="entry name" value="TONB_DEPENDENT_REC_3"/>
    <property type="match status" value="1"/>
</dbReference>
<dbReference type="Gene3D" id="2.170.130.10">
    <property type="entry name" value="TonB-dependent receptor, plug domain"/>
    <property type="match status" value="1"/>
</dbReference>
<name>A0A4U6D0H5_9BACT</name>
<feature type="domain" description="TonB-dependent receptor plug" evidence="12">
    <location>
        <begin position="127"/>
        <end position="232"/>
    </location>
</feature>
<dbReference type="InterPro" id="IPR023996">
    <property type="entry name" value="TonB-dep_OMP_SusC/RagA"/>
</dbReference>
<dbReference type="InterPro" id="IPR023997">
    <property type="entry name" value="TonB-dep_OMP_SusC/RagA_CS"/>
</dbReference>
<comment type="subcellular location">
    <subcellularLocation>
        <location evidence="1 8">Cell outer membrane</location>
        <topology evidence="1 8">Multi-pass membrane protein</topology>
    </subcellularLocation>
</comment>
<dbReference type="Proteomes" id="UP000304900">
    <property type="component" value="Unassembled WGS sequence"/>
</dbReference>
<sequence>MRYLLYQLIIAVAFSGATFAEGARTLLPDSPVGNARAIYGQVKDGLGAGLPGVSIVVKGTQRGTVTDEKGEFNIETQPEDAVLVFSFVGYKTLEETIGNRSEISVEMTSENRSLDEVVVVGYGTQKRRDVTGAVGSVKGSDLKTVIAADASSLLQGRLAGVTVQNGGSAPGQAPAVVIRGTGTFGNDQPLYVIDGMIAASMAYINPNDIESMEVLKDASAAAIYGSRASNGVVLVTTKSGKAGDVKISLNIKGGIQSPSKKLKFLNARQYADWNNMAHDNDGQPHAPGNDSKFDPTIDTDWQNLELGSAPMTDYNLSLSGGSNTAKYFISGQYFNQKGIATDSYFKRYNLRANSVFTKGRFKFTESLSLSRGVNNPNTYVGRETGPLPTMAVKNPSNLGGYAGLDPAFAGVSRVVNWYGLAHLDDNRYTTDQILGNIGLEYEIIDGLKYKLNVGLDYSVYRQYDFTPAFFMSNSQEAFQQQATLNDSYTQSFTTLVENTLTYNKTLGDHNFEVLIGYTSQNGNATSLGATAANFPSNDLRVINAAINRTVNTTGDLQQFVLQSALARINYNYKSKYLLTATIRRDGSSKFLYPSNTFATFPSVSLGWRVSEESFFPKNAVVNDLKVRGSYGTLGSQNINNYLTSPTFNLTSDYYFAGGAQPGIAVTQYVNPALKWESTKTGDVGVDLSMLGKSIVISADYFDKTSSNVLANIPIPAYGGGGSTLTKNAATINNKGFEMAVTYIKPNKNDNDFKYSVTGTFSAIRNKVISLGDGVSPIIAGGFTQQSLQSTRTDVGQPIGSFYGYKVLGIYQTKQEATEDGRTDAGAGDFKFSKEQTYLGSPFPKFNYGLNFNATYKNFDFGVFFQGVYGNKIWNAKGRFQYILDYGSNKSPEVLKAWTPQNTNTDIPRATQLDPANNKRSSSFYVEDGSYTRLKNVTIGYTLPAGILRKIQVSNARFYVSGQNLLTFTKYKGYDPEVGRNSNGGSNPNRVGDLLNNGVDQTAYPNARIVSVGIDLNF</sequence>
<dbReference type="SUPFAM" id="SSF49464">
    <property type="entry name" value="Carboxypeptidase regulatory domain-like"/>
    <property type="match status" value="1"/>
</dbReference>
<comment type="caution">
    <text evidence="13">The sequence shown here is derived from an EMBL/GenBank/DDBJ whole genome shotgun (WGS) entry which is preliminary data.</text>
</comment>
<dbReference type="InterPro" id="IPR008969">
    <property type="entry name" value="CarboxyPept-like_regulatory"/>
</dbReference>
<dbReference type="InterPro" id="IPR037066">
    <property type="entry name" value="Plug_dom_sf"/>
</dbReference>
<keyword evidence="5 9" id="KW-0798">TonB box</keyword>